<evidence type="ECO:0000313" key="3">
    <source>
        <dbReference type="EMBL" id="PIT98080.1"/>
    </source>
</evidence>
<dbReference type="Proteomes" id="UP000230731">
    <property type="component" value="Unassembled WGS sequence"/>
</dbReference>
<evidence type="ECO:0000259" key="2">
    <source>
        <dbReference type="Pfam" id="PF01936"/>
    </source>
</evidence>
<organism evidence="3 4">
    <name type="scientific">Candidatus Andersenbacteria bacterium CG10_big_fil_rev_8_21_14_0_10_54_11</name>
    <dbReference type="NCBI Taxonomy" id="1974485"/>
    <lineage>
        <taxon>Bacteria</taxon>
        <taxon>Candidatus Anderseniibacteriota</taxon>
    </lineage>
</organism>
<feature type="domain" description="NYN" evidence="2">
    <location>
        <begin position="11"/>
        <end position="158"/>
    </location>
</feature>
<gene>
    <name evidence="3" type="ORF">COT71_02640</name>
</gene>
<protein>
    <recommendedName>
        <fullName evidence="2">NYN domain-containing protein</fullName>
    </recommendedName>
</protein>
<comment type="caution">
    <text evidence="3">The sequence shown here is derived from an EMBL/GenBank/DDBJ whole genome shotgun (WGS) entry which is preliminary data.</text>
</comment>
<dbReference type="InterPro" id="IPR021139">
    <property type="entry name" value="NYN"/>
</dbReference>
<dbReference type="Pfam" id="PF01936">
    <property type="entry name" value="NYN"/>
    <property type="match status" value="1"/>
</dbReference>
<dbReference type="PANTHER" id="PTHR35458">
    <property type="entry name" value="SLR0755 PROTEIN"/>
    <property type="match status" value="1"/>
</dbReference>
<dbReference type="GO" id="GO:0004540">
    <property type="term" value="F:RNA nuclease activity"/>
    <property type="evidence" value="ECO:0007669"/>
    <property type="project" value="InterPro"/>
</dbReference>
<dbReference type="AlphaFoldDB" id="A0A2M6WZ90"/>
<dbReference type="PANTHER" id="PTHR35458:SF8">
    <property type="entry name" value="SLR0650 PROTEIN"/>
    <property type="match status" value="1"/>
</dbReference>
<accession>A0A2M6WZ90</accession>
<reference evidence="4" key="1">
    <citation type="submission" date="2017-09" db="EMBL/GenBank/DDBJ databases">
        <title>Depth-based differentiation of microbial function through sediment-hosted aquifers and enrichment of novel symbionts in the deep terrestrial subsurface.</title>
        <authorList>
            <person name="Probst A.J."/>
            <person name="Ladd B."/>
            <person name="Jarett J.K."/>
            <person name="Geller-Mcgrath D.E."/>
            <person name="Sieber C.M.K."/>
            <person name="Emerson J.B."/>
            <person name="Anantharaman K."/>
            <person name="Thomas B.C."/>
            <person name="Malmstrom R."/>
            <person name="Stieglmeier M."/>
            <person name="Klingl A."/>
            <person name="Woyke T."/>
            <person name="Ryan C.M."/>
            <person name="Banfield J.F."/>
        </authorList>
    </citation>
    <scope>NUCLEOTIDE SEQUENCE [LARGE SCALE GENOMIC DNA]</scope>
</reference>
<evidence type="ECO:0000313" key="4">
    <source>
        <dbReference type="Proteomes" id="UP000230731"/>
    </source>
</evidence>
<dbReference type="InterPro" id="IPR047140">
    <property type="entry name" value="LabA"/>
</dbReference>
<feature type="region of interest" description="Disordered" evidence="1">
    <location>
        <begin position="169"/>
        <end position="203"/>
    </location>
</feature>
<evidence type="ECO:0000256" key="1">
    <source>
        <dbReference type="SAM" id="MobiDB-lite"/>
    </source>
</evidence>
<sequence length="203" mass="22375">MAVPGQFLEQRIGVFVDIQNMYYSGRAVYGKKVNFKNILETAVAGRRLVRAIAYGITTEEAHEEEFHQALATQGFEVKTKPLQTFVGGQKKGDWDVGIAVDILQLEPKIDVVVLVSGDGDFIPLVEFAQGKGLRVETIGFKESTSKALTEAANSFTDLSEDTRRFLITDRTSRSSAGSQSRRESPAKPPSRTADLRGRLPKII</sequence>
<name>A0A2M6WZ90_9BACT</name>
<dbReference type="Gene3D" id="3.40.50.1010">
    <property type="entry name" value="5'-nuclease"/>
    <property type="match status" value="1"/>
</dbReference>
<proteinExistence type="predicted"/>
<dbReference type="CDD" id="cd10911">
    <property type="entry name" value="PIN_LabA"/>
    <property type="match status" value="1"/>
</dbReference>
<dbReference type="EMBL" id="PEZP01000032">
    <property type="protein sequence ID" value="PIT98080.1"/>
    <property type="molecule type" value="Genomic_DNA"/>
</dbReference>